<sequence length="149" mass="16634">MHAVVVAIALATQVLPTDGIAPSTADGIFQEAVGHWGNSGSDAAMVIIEDARTRRQQLICVDVGALGKAVALEHDMAWWPGHMEHVTQRMRLQRDRHFVFAKEDALKVIGQDRDYIDFDVPLCALIRDNVYAFRGDWPPTLFVGQLRKQ</sequence>
<evidence type="ECO:0000313" key="1">
    <source>
        <dbReference type="EMBL" id="QDX25540.1"/>
    </source>
</evidence>
<proteinExistence type="predicted"/>
<keyword evidence="2" id="KW-1185">Reference proteome</keyword>
<dbReference type="EMBL" id="CP042239">
    <property type="protein sequence ID" value="QDX25540.1"/>
    <property type="molecule type" value="Genomic_DNA"/>
</dbReference>
<dbReference type="RefSeq" id="WP_145845602.1">
    <property type="nucleotide sequence ID" value="NZ_CP042239.1"/>
</dbReference>
<organism evidence="1 2">
    <name type="scientific">Sphingomonas suaedae</name>
    <dbReference type="NCBI Taxonomy" id="2599297"/>
    <lineage>
        <taxon>Bacteria</taxon>
        <taxon>Pseudomonadati</taxon>
        <taxon>Pseudomonadota</taxon>
        <taxon>Alphaproteobacteria</taxon>
        <taxon>Sphingomonadales</taxon>
        <taxon>Sphingomonadaceae</taxon>
        <taxon>Sphingomonas</taxon>
    </lineage>
</organism>
<accession>A0A518RDJ5</accession>
<dbReference type="Proteomes" id="UP000318055">
    <property type="component" value="Chromosome"/>
</dbReference>
<evidence type="ECO:0000313" key="2">
    <source>
        <dbReference type="Proteomes" id="UP000318055"/>
    </source>
</evidence>
<reference evidence="1 2" key="1">
    <citation type="submission" date="2019-07" db="EMBL/GenBank/DDBJ databases">
        <title>Sphingomonas alkalisoli sp. nov., isolated from rhizosphere soil of Suaedae salsa.</title>
        <authorList>
            <person name="Zhang H."/>
            <person name="Xu L."/>
            <person name="Zhang J.-X."/>
            <person name="Sun J.-Q."/>
        </authorList>
    </citation>
    <scope>NUCLEOTIDE SEQUENCE [LARGE SCALE GENOMIC DNA]</scope>
    <source>
        <strain evidence="1 2">XS-10</strain>
    </source>
</reference>
<dbReference type="KEGG" id="ssua:FPZ54_05570"/>
<gene>
    <name evidence="1" type="ORF">FPZ54_05570</name>
</gene>
<protein>
    <submittedName>
        <fullName evidence="1">Uncharacterized protein</fullName>
    </submittedName>
</protein>
<name>A0A518RDJ5_9SPHN</name>
<dbReference type="AlphaFoldDB" id="A0A518RDJ5"/>